<name>A0A1X0NQ56_9TRYP</name>
<dbReference type="VEuPathDB" id="TriTrypDB:TM35_000251410"/>
<evidence type="ECO:0000313" key="3">
    <source>
        <dbReference type="Proteomes" id="UP000192257"/>
    </source>
</evidence>
<reference evidence="2 3" key="1">
    <citation type="submission" date="2017-03" db="EMBL/GenBank/DDBJ databases">
        <title>An alternative strategy for trypanosome survival in the mammalian bloodstream revealed through genome and transcriptome analysis of the ubiquitous bovine parasite Trypanosoma (Megatrypanum) theileri.</title>
        <authorList>
            <person name="Kelly S."/>
            <person name="Ivens A."/>
            <person name="Mott A."/>
            <person name="O'Neill E."/>
            <person name="Emms D."/>
            <person name="Macleod O."/>
            <person name="Voorheis P."/>
            <person name="Matthews J."/>
            <person name="Matthews K."/>
            <person name="Carrington M."/>
        </authorList>
    </citation>
    <scope>NUCLEOTIDE SEQUENCE [LARGE SCALE GENOMIC DNA]</scope>
    <source>
        <strain evidence="2">Edinburgh</strain>
    </source>
</reference>
<dbReference type="RefSeq" id="XP_028880911.1">
    <property type="nucleotide sequence ID" value="XM_029027732.1"/>
</dbReference>
<evidence type="ECO:0000256" key="1">
    <source>
        <dbReference type="SAM" id="SignalP"/>
    </source>
</evidence>
<proteinExistence type="predicted"/>
<keyword evidence="1" id="KW-0732">Signal</keyword>
<dbReference type="Proteomes" id="UP000192257">
    <property type="component" value="Unassembled WGS sequence"/>
</dbReference>
<feature type="signal peptide" evidence="1">
    <location>
        <begin position="1"/>
        <end position="26"/>
    </location>
</feature>
<dbReference type="GeneID" id="39987512"/>
<keyword evidence="3" id="KW-1185">Reference proteome</keyword>
<organism evidence="2 3">
    <name type="scientific">Trypanosoma theileri</name>
    <dbReference type="NCBI Taxonomy" id="67003"/>
    <lineage>
        <taxon>Eukaryota</taxon>
        <taxon>Discoba</taxon>
        <taxon>Euglenozoa</taxon>
        <taxon>Kinetoplastea</taxon>
        <taxon>Metakinetoplastina</taxon>
        <taxon>Trypanosomatida</taxon>
        <taxon>Trypanosomatidae</taxon>
        <taxon>Trypanosoma</taxon>
    </lineage>
</organism>
<gene>
    <name evidence="2" type="ORF">TM35_000251410</name>
</gene>
<sequence>MSFFVQWLAVTMSLVLPVLLPGSVEATKSPPFLCVLPVGDSITQGIRRVGSYRTHLNDLLLAEANKTNAFIAGHGFMGFESEHCHASRRTTRTISRYISRTGGSQALGRISAFKMPHQGHCGWTS</sequence>
<protein>
    <submittedName>
        <fullName evidence="2">Uncharacterized protein</fullName>
    </submittedName>
</protein>
<evidence type="ECO:0000313" key="2">
    <source>
        <dbReference type="EMBL" id="ORC86845.1"/>
    </source>
</evidence>
<feature type="chain" id="PRO_5010854120" evidence="1">
    <location>
        <begin position="27"/>
        <end position="125"/>
    </location>
</feature>
<comment type="caution">
    <text evidence="2">The sequence shown here is derived from an EMBL/GenBank/DDBJ whole genome shotgun (WGS) entry which is preliminary data.</text>
</comment>
<dbReference type="OrthoDB" id="278312at2759"/>
<dbReference type="AlphaFoldDB" id="A0A1X0NQ56"/>
<dbReference type="EMBL" id="NBCO01000025">
    <property type="protein sequence ID" value="ORC86845.1"/>
    <property type="molecule type" value="Genomic_DNA"/>
</dbReference>
<accession>A0A1X0NQ56</accession>
<feature type="non-terminal residue" evidence="2">
    <location>
        <position position="125"/>
    </location>
</feature>